<dbReference type="Proteomes" id="UP001151760">
    <property type="component" value="Unassembled WGS sequence"/>
</dbReference>
<accession>A0ABQ4YJ68</accession>
<organism evidence="2 3">
    <name type="scientific">Tanacetum coccineum</name>
    <dbReference type="NCBI Taxonomy" id="301880"/>
    <lineage>
        <taxon>Eukaryota</taxon>
        <taxon>Viridiplantae</taxon>
        <taxon>Streptophyta</taxon>
        <taxon>Embryophyta</taxon>
        <taxon>Tracheophyta</taxon>
        <taxon>Spermatophyta</taxon>
        <taxon>Magnoliopsida</taxon>
        <taxon>eudicotyledons</taxon>
        <taxon>Gunneridae</taxon>
        <taxon>Pentapetalae</taxon>
        <taxon>asterids</taxon>
        <taxon>campanulids</taxon>
        <taxon>Asterales</taxon>
        <taxon>Asteraceae</taxon>
        <taxon>Asteroideae</taxon>
        <taxon>Anthemideae</taxon>
        <taxon>Anthemidinae</taxon>
        <taxon>Tanacetum</taxon>
    </lineage>
</organism>
<sequence length="127" mass="14001">MLLPTTSSLGIDNDETSDDSDVDDNFPRETSTSKSMWVFAAVTGAVLRSGASQSRQHSKNESDSYYLSDYVSIQILTKSISMYVISLIHKESCKSPTKILFDVAQEDSILHCNTLSITQISRARSQG</sequence>
<feature type="compositionally biased region" description="Polar residues" evidence="1">
    <location>
        <begin position="1"/>
        <end position="10"/>
    </location>
</feature>
<reference evidence="2" key="1">
    <citation type="journal article" date="2022" name="Int. J. Mol. Sci.">
        <title>Draft Genome of Tanacetum Coccineum: Genomic Comparison of Closely Related Tanacetum-Family Plants.</title>
        <authorList>
            <person name="Yamashiro T."/>
            <person name="Shiraishi A."/>
            <person name="Nakayama K."/>
            <person name="Satake H."/>
        </authorList>
    </citation>
    <scope>NUCLEOTIDE SEQUENCE</scope>
</reference>
<proteinExistence type="predicted"/>
<comment type="caution">
    <text evidence="2">The sequence shown here is derived from an EMBL/GenBank/DDBJ whole genome shotgun (WGS) entry which is preliminary data.</text>
</comment>
<feature type="region of interest" description="Disordered" evidence="1">
    <location>
        <begin position="1"/>
        <end position="31"/>
    </location>
</feature>
<evidence type="ECO:0000256" key="1">
    <source>
        <dbReference type="SAM" id="MobiDB-lite"/>
    </source>
</evidence>
<reference evidence="2" key="2">
    <citation type="submission" date="2022-01" db="EMBL/GenBank/DDBJ databases">
        <authorList>
            <person name="Yamashiro T."/>
            <person name="Shiraishi A."/>
            <person name="Satake H."/>
            <person name="Nakayama K."/>
        </authorList>
    </citation>
    <scope>NUCLEOTIDE SEQUENCE</scope>
</reference>
<keyword evidence="3" id="KW-1185">Reference proteome</keyword>
<protein>
    <submittedName>
        <fullName evidence="2">Uncharacterized protein</fullName>
    </submittedName>
</protein>
<evidence type="ECO:0000313" key="2">
    <source>
        <dbReference type="EMBL" id="GJS77002.1"/>
    </source>
</evidence>
<gene>
    <name evidence="2" type="ORF">Tco_0726883</name>
</gene>
<feature type="compositionally biased region" description="Acidic residues" evidence="1">
    <location>
        <begin position="12"/>
        <end position="24"/>
    </location>
</feature>
<name>A0ABQ4YJ68_9ASTR</name>
<evidence type="ECO:0000313" key="3">
    <source>
        <dbReference type="Proteomes" id="UP001151760"/>
    </source>
</evidence>
<dbReference type="EMBL" id="BQNB010010416">
    <property type="protein sequence ID" value="GJS77002.1"/>
    <property type="molecule type" value="Genomic_DNA"/>
</dbReference>